<reference evidence="4" key="1">
    <citation type="submission" date="2017-01" db="EMBL/GenBank/DDBJ databases">
        <authorList>
            <person name="Varghese N."/>
            <person name="Submissions S."/>
        </authorList>
    </citation>
    <scope>NUCLEOTIDE SEQUENCE [LARGE SCALE GENOMIC DNA]</scope>
    <source>
        <strain evidence="4">CGMCC 1.7737</strain>
    </source>
</reference>
<proteinExistence type="predicted"/>
<accession>A0A1N7EY95</accession>
<feature type="compositionally biased region" description="Basic residues" evidence="2">
    <location>
        <begin position="65"/>
        <end position="75"/>
    </location>
</feature>
<dbReference type="Pfam" id="PF02697">
    <property type="entry name" value="VAPB_antitox"/>
    <property type="match status" value="1"/>
</dbReference>
<dbReference type="Proteomes" id="UP000186914">
    <property type="component" value="Unassembled WGS sequence"/>
</dbReference>
<protein>
    <submittedName>
        <fullName evidence="3">Predicted antitoxin, CopG family</fullName>
    </submittedName>
</protein>
<keyword evidence="1" id="KW-1277">Toxin-antitoxin system</keyword>
<organism evidence="3 4">
    <name type="scientific">Haladaptatus litoreus</name>
    <dbReference type="NCBI Taxonomy" id="553468"/>
    <lineage>
        <taxon>Archaea</taxon>
        <taxon>Methanobacteriati</taxon>
        <taxon>Methanobacteriota</taxon>
        <taxon>Stenosarchaea group</taxon>
        <taxon>Halobacteria</taxon>
        <taxon>Halobacteriales</taxon>
        <taxon>Haladaptataceae</taxon>
        <taxon>Haladaptatus</taxon>
    </lineage>
</organism>
<gene>
    <name evidence="3" type="ORF">SAMN05421858_4625</name>
</gene>
<evidence type="ECO:0000313" key="4">
    <source>
        <dbReference type="Proteomes" id="UP000186914"/>
    </source>
</evidence>
<dbReference type="InterPro" id="IPR003847">
    <property type="entry name" value="Put_antitoxin"/>
</dbReference>
<feature type="region of interest" description="Disordered" evidence="2">
    <location>
        <begin position="53"/>
        <end position="81"/>
    </location>
</feature>
<sequence length="81" mass="9384">MGIANDQIRVSDTVKRELERRKREGESFNDVLERMLGDNSGDFADGFGRWSDEEAERVREGRKQGKEKRKARMQRLGRGDA</sequence>
<evidence type="ECO:0000256" key="1">
    <source>
        <dbReference type="ARBA" id="ARBA00022649"/>
    </source>
</evidence>
<keyword evidence="4" id="KW-1185">Reference proteome</keyword>
<dbReference type="RefSeq" id="WP_076432988.1">
    <property type="nucleotide sequence ID" value="NZ_FTNO01000007.1"/>
</dbReference>
<feature type="compositionally biased region" description="Basic and acidic residues" evidence="2">
    <location>
        <begin position="53"/>
        <end position="64"/>
    </location>
</feature>
<name>A0A1N7EY95_9EURY</name>
<dbReference type="EMBL" id="FTNO01000007">
    <property type="protein sequence ID" value="SIR93012.1"/>
    <property type="molecule type" value="Genomic_DNA"/>
</dbReference>
<evidence type="ECO:0000313" key="3">
    <source>
        <dbReference type="EMBL" id="SIR93012.1"/>
    </source>
</evidence>
<dbReference type="AlphaFoldDB" id="A0A1N7EY95"/>
<evidence type="ECO:0000256" key="2">
    <source>
        <dbReference type="SAM" id="MobiDB-lite"/>
    </source>
</evidence>